<keyword evidence="3" id="KW-1185">Reference proteome</keyword>
<gene>
    <name evidence="2" type="ORF">SCHPADRAFT_947394</name>
</gene>
<dbReference type="Proteomes" id="UP000053477">
    <property type="component" value="Unassembled WGS sequence"/>
</dbReference>
<evidence type="ECO:0000256" key="1">
    <source>
        <dbReference type="SAM" id="MobiDB-lite"/>
    </source>
</evidence>
<feature type="compositionally biased region" description="Basic and acidic residues" evidence="1">
    <location>
        <begin position="61"/>
        <end position="71"/>
    </location>
</feature>
<dbReference type="InParanoid" id="A0A0H2RJ57"/>
<dbReference type="AlphaFoldDB" id="A0A0H2RJ57"/>
<evidence type="ECO:0000313" key="2">
    <source>
        <dbReference type="EMBL" id="KLO04851.1"/>
    </source>
</evidence>
<reference evidence="2 3" key="1">
    <citation type="submission" date="2015-04" db="EMBL/GenBank/DDBJ databases">
        <title>Complete genome sequence of Schizopora paradoxa KUC8140, a cosmopolitan wood degrader in East Asia.</title>
        <authorList>
            <consortium name="DOE Joint Genome Institute"/>
            <person name="Min B."/>
            <person name="Park H."/>
            <person name="Jang Y."/>
            <person name="Kim J.-J."/>
            <person name="Kim K.H."/>
            <person name="Pangilinan J."/>
            <person name="Lipzen A."/>
            <person name="Riley R."/>
            <person name="Grigoriev I.V."/>
            <person name="Spatafora J.W."/>
            <person name="Choi I.-G."/>
        </authorList>
    </citation>
    <scope>NUCLEOTIDE SEQUENCE [LARGE SCALE GENOMIC DNA]</scope>
    <source>
        <strain evidence="2 3">KUC8140</strain>
    </source>
</reference>
<name>A0A0H2RJ57_9AGAM</name>
<organism evidence="2 3">
    <name type="scientific">Schizopora paradoxa</name>
    <dbReference type="NCBI Taxonomy" id="27342"/>
    <lineage>
        <taxon>Eukaryota</taxon>
        <taxon>Fungi</taxon>
        <taxon>Dikarya</taxon>
        <taxon>Basidiomycota</taxon>
        <taxon>Agaricomycotina</taxon>
        <taxon>Agaricomycetes</taxon>
        <taxon>Hymenochaetales</taxon>
        <taxon>Schizoporaceae</taxon>
        <taxon>Schizopora</taxon>
    </lineage>
</organism>
<evidence type="ECO:0000313" key="3">
    <source>
        <dbReference type="Proteomes" id="UP000053477"/>
    </source>
</evidence>
<sequence length="159" mass="17141">MPSSSGDGDDNGDNGDNAFSDESAALQPLIPHDFPEDEPTGGDQQFHTATAEVLPPIVPHGAEHAHNRKPDITTALDLPTTGPSPASEEMDVVYAAFSLDYFLTNPYNHIFSLPGACAKNGAQDEGERSRRSSCTSSSMSTAYFTLYHIFITDEVFFVI</sequence>
<accession>A0A0H2RJ57</accession>
<protein>
    <submittedName>
        <fullName evidence="2">Uncharacterized protein</fullName>
    </submittedName>
</protein>
<proteinExistence type="predicted"/>
<feature type="region of interest" description="Disordered" evidence="1">
    <location>
        <begin position="60"/>
        <end position="87"/>
    </location>
</feature>
<feature type="region of interest" description="Disordered" evidence="1">
    <location>
        <begin position="1"/>
        <end position="45"/>
    </location>
</feature>
<dbReference type="EMBL" id="KQ086418">
    <property type="protein sequence ID" value="KLO04851.1"/>
    <property type="molecule type" value="Genomic_DNA"/>
</dbReference>